<dbReference type="CDD" id="cd18870">
    <property type="entry name" value="NUDIX_AcylCoAdiphos_Nudt19"/>
    <property type="match status" value="1"/>
</dbReference>
<evidence type="ECO:0000256" key="6">
    <source>
        <dbReference type="ARBA" id="ARBA00023211"/>
    </source>
</evidence>
<dbReference type="VEuPathDB" id="AmoebaDB:DDB_G0290277"/>
<dbReference type="RefSeq" id="XP_635761.1">
    <property type="nucleotide sequence ID" value="XM_630669.1"/>
</dbReference>
<keyword evidence="10" id="KW-1185">Reference proteome</keyword>
<dbReference type="EMBL" id="AAFI02000162">
    <property type="protein sequence ID" value="EAL62265.1"/>
    <property type="molecule type" value="Genomic_DNA"/>
</dbReference>
<feature type="domain" description="Nudix hydrolase" evidence="8">
    <location>
        <begin position="7"/>
        <end position="225"/>
    </location>
</feature>
<dbReference type="InterPro" id="IPR039121">
    <property type="entry name" value="NUDT19"/>
</dbReference>
<dbReference type="FunCoup" id="Q54GC2">
    <property type="interactions" value="4"/>
</dbReference>
<evidence type="ECO:0000256" key="4">
    <source>
        <dbReference type="ARBA" id="ARBA00022801"/>
    </source>
</evidence>
<dbReference type="GO" id="GO:0016818">
    <property type="term" value="F:hydrolase activity, acting on acid anhydrides, in phosphorus-containing anhydrides"/>
    <property type="evidence" value="ECO:0007669"/>
    <property type="project" value="InterPro"/>
</dbReference>
<dbReference type="PhylomeDB" id="Q54GC2"/>
<evidence type="ECO:0000256" key="7">
    <source>
        <dbReference type="SAM" id="MobiDB-lite"/>
    </source>
</evidence>
<dbReference type="Proteomes" id="UP000002195">
    <property type="component" value="Unassembled WGS sequence"/>
</dbReference>
<dbReference type="Reactome" id="R-DDI-390918">
    <property type="pathway name" value="Peroxisomal lipid metabolism"/>
</dbReference>
<comment type="caution">
    <text evidence="9">The sequence shown here is derived from an EMBL/GenBank/DDBJ whole genome shotgun (WGS) entry which is preliminary data.</text>
</comment>
<dbReference type="AlphaFoldDB" id="Q54GC2"/>
<dbReference type="SMR" id="Q54GC2"/>
<feature type="region of interest" description="Disordered" evidence="7">
    <location>
        <begin position="284"/>
        <end position="319"/>
    </location>
</feature>
<dbReference type="PANTHER" id="PTHR12318:SF0">
    <property type="entry name" value="ACYL-COENZYME A DIPHOSPHATASE NUDT19"/>
    <property type="match status" value="1"/>
</dbReference>
<evidence type="ECO:0000259" key="8">
    <source>
        <dbReference type="PROSITE" id="PS51462"/>
    </source>
</evidence>
<reference evidence="9 10" key="1">
    <citation type="journal article" date="2005" name="Nature">
        <title>The genome of the social amoeba Dictyostelium discoideum.</title>
        <authorList>
            <consortium name="The Dictyostelium discoideum Sequencing Consortium"/>
            <person name="Eichinger L."/>
            <person name="Pachebat J.A."/>
            <person name="Glockner G."/>
            <person name="Rajandream M.A."/>
            <person name="Sucgang R."/>
            <person name="Berriman M."/>
            <person name="Song J."/>
            <person name="Olsen R."/>
            <person name="Szafranski K."/>
            <person name="Xu Q."/>
            <person name="Tunggal B."/>
            <person name="Kummerfeld S."/>
            <person name="Madera M."/>
            <person name="Konfortov B.A."/>
            <person name="Rivero F."/>
            <person name="Bankier A.T."/>
            <person name="Lehmann R."/>
            <person name="Hamlin N."/>
            <person name="Davies R."/>
            <person name="Gaudet P."/>
            <person name="Fey P."/>
            <person name="Pilcher K."/>
            <person name="Chen G."/>
            <person name="Saunders D."/>
            <person name="Sodergren E."/>
            <person name="Davis P."/>
            <person name="Kerhornou A."/>
            <person name="Nie X."/>
            <person name="Hall N."/>
            <person name="Anjard C."/>
            <person name="Hemphill L."/>
            <person name="Bason N."/>
            <person name="Farbrother P."/>
            <person name="Desany B."/>
            <person name="Just E."/>
            <person name="Morio T."/>
            <person name="Rost R."/>
            <person name="Churcher C."/>
            <person name="Cooper J."/>
            <person name="Haydock S."/>
            <person name="van Driessche N."/>
            <person name="Cronin A."/>
            <person name="Goodhead I."/>
            <person name="Muzny D."/>
            <person name="Mourier T."/>
            <person name="Pain A."/>
            <person name="Lu M."/>
            <person name="Harper D."/>
            <person name="Lindsay R."/>
            <person name="Hauser H."/>
            <person name="James K."/>
            <person name="Quiles M."/>
            <person name="Madan Babu M."/>
            <person name="Saito T."/>
            <person name="Buchrieser C."/>
            <person name="Wardroper A."/>
            <person name="Felder M."/>
            <person name="Thangavelu M."/>
            <person name="Johnson D."/>
            <person name="Knights A."/>
            <person name="Loulseged H."/>
            <person name="Mungall K."/>
            <person name="Oliver K."/>
            <person name="Price C."/>
            <person name="Quail M.A."/>
            <person name="Urushihara H."/>
            <person name="Hernandez J."/>
            <person name="Rabbinowitsch E."/>
            <person name="Steffen D."/>
            <person name="Sanders M."/>
            <person name="Ma J."/>
            <person name="Kohara Y."/>
            <person name="Sharp S."/>
            <person name="Simmonds M."/>
            <person name="Spiegler S."/>
            <person name="Tivey A."/>
            <person name="Sugano S."/>
            <person name="White B."/>
            <person name="Walker D."/>
            <person name="Woodward J."/>
            <person name="Winckler T."/>
            <person name="Tanaka Y."/>
            <person name="Shaulsky G."/>
            <person name="Schleicher M."/>
            <person name="Weinstock G."/>
            <person name="Rosenthal A."/>
            <person name="Cox E.C."/>
            <person name="Chisholm R.L."/>
            <person name="Gibbs R."/>
            <person name="Loomis W.F."/>
            <person name="Platzer M."/>
            <person name="Kay R.R."/>
            <person name="Williams J."/>
            <person name="Dear P.H."/>
            <person name="Noegel A.A."/>
            <person name="Barrell B."/>
            <person name="Kuspa A."/>
        </authorList>
    </citation>
    <scope>NUCLEOTIDE SEQUENCE [LARGE SCALE GENOMIC DNA]</scope>
    <source>
        <strain evidence="9 10">AX4</strain>
    </source>
</reference>
<keyword evidence="4" id="KW-0378">Hydrolase</keyword>
<dbReference type="GeneID" id="8627565"/>
<evidence type="ECO:0000313" key="9">
    <source>
        <dbReference type="EMBL" id="EAL62265.1"/>
    </source>
</evidence>
<comment type="cofactor">
    <cofactor evidence="2">
        <name>Mg(2+)</name>
        <dbReference type="ChEBI" id="CHEBI:18420"/>
    </cofactor>
</comment>
<dbReference type="SUPFAM" id="SSF55811">
    <property type="entry name" value="Nudix"/>
    <property type="match status" value="1"/>
</dbReference>
<keyword evidence="3" id="KW-0479">Metal-binding</keyword>
<gene>
    <name evidence="9" type="ORF">DDB_G0290277</name>
</gene>
<evidence type="ECO:0000256" key="5">
    <source>
        <dbReference type="ARBA" id="ARBA00022842"/>
    </source>
</evidence>
<evidence type="ECO:0000313" key="10">
    <source>
        <dbReference type="Proteomes" id="UP000002195"/>
    </source>
</evidence>
<protein>
    <recommendedName>
        <fullName evidence="8">Nudix hydrolase domain-containing protein</fullName>
    </recommendedName>
</protein>
<dbReference type="Reactome" id="R-DDI-9033241">
    <property type="pathway name" value="Peroxisomal protein import"/>
</dbReference>
<dbReference type="PaxDb" id="44689-DDB0188803"/>
<organism evidence="9 10">
    <name type="scientific">Dictyostelium discoideum</name>
    <name type="common">Social amoeba</name>
    <dbReference type="NCBI Taxonomy" id="44689"/>
    <lineage>
        <taxon>Eukaryota</taxon>
        <taxon>Amoebozoa</taxon>
        <taxon>Evosea</taxon>
        <taxon>Eumycetozoa</taxon>
        <taxon>Dictyostelia</taxon>
        <taxon>Dictyosteliales</taxon>
        <taxon>Dictyosteliaceae</taxon>
        <taxon>Dictyostelium</taxon>
    </lineage>
</organism>
<dbReference type="STRING" id="44689.Q54GC2"/>
<dbReference type="InterPro" id="IPR000086">
    <property type="entry name" value="NUDIX_hydrolase_dom"/>
</dbReference>
<dbReference type="dictyBase" id="DDB_G0290277">
    <property type="gene designation" value="nudt19"/>
</dbReference>
<dbReference type="eggNOG" id="KOG3904">
    <property type="taxonomic scope" value="Eukaryota"/>
</dbReference>
<comment type="cofactor">
    <cofactor evidence="1">
        <name>Mn(2+)</name>
        <dbReference type="ChEBI" id="CHEBI:29035"/>
    </cofactor>
</comment>
<name>Q54GC2_DICDI</name>
<dbReference type="InterPro" id="IPR015797">
    <property type="entry name" value="NUDIX_hydrolase-like_dom_sf"/>
</dbReference>
<accession>Q54GC2</accession>
<keyword evidence="6" id="KW-0464">Manganese</keyword>
<proteinExistence type="predicted"/>
<dbReference type="PROSITE" id="PS51462">
    <property type="entry name" value="NUDIX"/>
    <property type="match status" value="1"/>
</dbReference>
<keyword evidence="5" id="KW-0460">Magnesium</keyword>
<dbReference type="OMA" id="QWARWVT"/>
<evidence type="ECO:0000256" key="2">
    <source>
        <dbReference type="ARBA" id="ARBA00001946"/>
    </source>
</evidence>
<evidence type="ECO:0000256" key="1">
    <source>
        <dbReference type="ARBA" id="ARBA00001936"/>
    </source>
</evidence>
<dbReference type="InParanoid" id="Q54GC2"/>
<feature type="compositionally biased region" description="Low complexity" evidence="7">
    <location>
        <begin position="289"/>
        <end position="315"/>
    </location>
</feature>
<evidence type="ECO:0000256" key="3">
    <source>
        <dbReference type="ARBA" id="ARBA00022723"/>
    </source>
</evidence>
<dbReference type="PANTHER" id="PTHR12318">
    <property type="entry name" value="TESTOSTERONE-REGULATED PROTEIN RP2"/>
    <property type="match status" value="1"/>
</dbReference>
<dbReference type="Gene3D" id="3.90.79.10">
    <property type="entry name" value="Nucleoside Triphosphate Pyrophosphohydrolase"/>
    <property type="match status" value="1"/>
</dbReference>
<dbReference type="HOGENOM" id="CLU_765987_0_0_1"/>
<sequence length="362" mass="41955">MIKSPIKVKLSSTVIVLLKWGVDKLPKSINKKPLKNYDYRVMLVKRSNQIKFFPSAHVFPGGAVDENDNSKEWEQVIEKPIPSNLSIRISALREIFEETNFFLDKNEKLINDKNKPIIEKLQSDLMNKETSKTNNFLLNFIKDSGIKLKLDQLYQWARWITPILGPKQTHRFDTYFYVIPIYQYPESCKIDGTENVEMDWLSPEEALEEHRIGKISLPPPTWFTFHQLSKCHTIDQVIELAKERDSLDILYDPIMTKPTIPSNASTNLPQERYQVLSGDYIYEQEKQKQQQQQQSSDSSTNPNSNSNPNPNLNPSHKNRIITRSRIGDLNDQFSWIYEYQNNIPGSVDSQIDGANTILPPKL</sequence>
<dbReference type="GO" id="GO:0046872">
    <property type="term" value="F:metal ion binding"/>
    <property type="evidence" value="ECO:0007669"/>
    <property type="project" value="UniProtKB-KW"/>
</dbReference>
<dbReference type="KEGG" id="ddi:DDB_G0290277"/>